<dbReference type="Pfam" id="PF03992">
    <property type="entry name" value="ABM"/>
    <property type="match status" value="1"/>
</dbReference>
<dbReference type="SUPFAM" id="SSF54909">
    <property type="entry name" value="Dimeric alpha+beta barrel"/>
    <property type="match status" value="1"/>
</dbReference>
<organism evidence="2 3">
    <name type="scientific">Mycena belliarum</name>
    <dbReference type="NCBI Taxonomy" id="1033014"/>
    <lineage>
        <taxon>Eukaryota</taxon>
        <taxon>Fungi</taxon>
        <taxon>Dikarya</taxon>
        <taxon>Basidiomycota</taxon>
        <taxon>Agaricomycotina</taxon>
        <taxon>Agaricomycetes</taxon>
        <taxon>Agaricomycetidae</taxon>
        <taxon>Agaricales</taxon>
        <taxon>Marasmiineae</taxon>
        <taxon>Mycenaceae</taxon>
        <taxon>Mycena</taxon>
    </lineage>
</organism>
<protein>
    <recommendedName>
        <fullName evidence="1">ABM domain-containing protein</fullName>
    </recommendedName>
</protein>
<evidence type="ECO:0000259" key="1">
    <source>
        <dbReference type="PROSITE" id="PS51725"/>
    </source>
</evidence>
<accession>A0AAD6XUJ4</accession>
<dbReference type="Gene3D" id="3.30.70.100">
    <property type="match status" value="1"/>
</dbReference>
<name>A0AAD6XUJ4_9AGAR</name>
<dbReference type="InterPro" id="IPR011008">
    <property type="entry name" value="Dimeric_a/b-barrel"/>
</dbReference>
<dbReference type="Proteomes" id="UP001222325">
    <property type="component" value="Unassembled WGS sequence"/>
</dbReference>
<dbReference type="PROSITE" id="PS51725">
    <property type="entry name" value="ABM"/>
    <property type="match status" value="1"/>
</dbReference>
<gene>
    <name evidence="2" type="ORF">B0H15DRAFT_831171</name>
</gene>
<evidence type="ECO:0000313" key="2">
    <source>
        <dbReference type="EMBL" id="KAJ7093903.1"/>
    </source>
</evidence>
<proteinExistence type="predicted"/>
<keyword evidence="3" id="KW-1185">Reference proteome</keyword>
<reference evidence="2" key="1">
    <citation type="submission" date="2023-03" db="EMBL/GenBank/DDBJ databases">
        <title>Massive genome expansion in bonnet fungi (Mycena s.s.) driven by repeated elements and novel gene families across ecological guilds.</title>
        <authorList>
            <consortium name="Lawrence Berkeley National Laboratory"/>
            <person name="Harder C.B."/>
            <person name="Miyauchi S."/>
            <person name="Viragh M."/>
            <person name="Kuo A."/>
            <person name="Thoen E."/>
            <person name="Andreopoulos B."/>
            <person name="Lu D."/>
            <person name="Skrede I."/>
            <person name="Drula E."/>
            <person name="Henrissat B."/>
            <person name="Morin E."/>
            <person name="Kohler A."/>
            <person name="Barry K."/>
            <person name="LaButti K."/>
            <person name="Morin E."/>
            <person name="Salamov A."/>
            <person name="Lipzen A."/>
            <person name="Mereny Z."/>
            <person name="Hegedus B."/>
            <person name="Baldrian P."/>
            <person name="Stursova M."/>
            <person name="Weitz H."/>
            <person name="Taylor A."/>
            <person name="Grigoriev I.V."/>
            <person name="Nagy L.G."/>
            <person name="Martin F."/>
            <person name="Kauserud H."/>
        </authorList>
    </citation>
    <scope>NUCLEOTIDE SEQUENCE</scope>
    <source>
        <strain evidence="2">CBHHK173m</strain>
    </source>
</reference>
<comment type="caution">
    <text evidence="2">The sequence shown here is derived from an EMBL/GenBank/DDBJ whole genome shotgun (WGS) entry which is preliminary data.</text>
</comment>
<dbReference type="PANTHER" id="PTHR38052:SF1">
    <property type="entry name" value="ABM DOMAIN-CONTAINING PROTEIN"/>
    <property type="match status" value="1"/>
</dbReference>
<dbReference type="AlphaFoldDB" id="A0AAD6XUJ4"/>
<feature type="domain" description="ABM" evidence="1">
    <location>
        <begin position="3"/>
        <end position="97"/>
    </location>
</feature>
<dbReference type="EMBL" id="JARJCN010000015">
    <property type="protein sequence ID" value="KAJ7093903.1"/>
    <property type="molecule type" value="Genomic_DNA"/>
</dbReference>
<dbReference type="PANTHER" id="PTHR38052">
    <property type="entry name" value="EXPRESSED PROTEIN"/>
    <property type="match status" value="1"/>
</dbReference>
<dbReference type="InterPro" id="IPR007138">
    <property type="entry name" value="ABM_dom"/>
</dbReference>
<sequence>MVYTIVAHLYAKEGKDVEEQIRGKLVEASAVYLKDAGTISWFVMQDAKDPRAWSIIERYEKESSLEIHIANPYFKTWFEFMKPLLAKEIDIRRSNELE</sequence>
<evidence type="ECO:0000313" key="3">
    <source>
        <dbReference type="Proteomes" id="UP001222325"/>
    </source>
</evidence>